<organism evidence="2 3">
    <name type="scientific">Taxus chinensis</name>
    <name type="common">Chinese yew</name>
    <name type="synonym">Taxus wallichiana var. chinensis</name>
    <dbReference type="NCBI Taxonomy" id="29808"/>
    <lineage>
        <taxon>Eukaryota</taxon>
        <taxon>Viridiplantae</taxon>
        <taxon>Streptophyta</taxon>
        <taxon>Embryophyta</taxon>
        <taxon>Tracheophyta</taxon>
        <taxon>Spermatophyta</taxon>
        <taxon>Pinopsida</taxon>
        <taxon>Pinidae</taxon>
        <taxon>Conifers II</taxon>
        <taxon>Cupressales</taxon>
        <taxon>Taxaceae</taxon>
        <taxon>Taxus</taxon>
    </lineage>
</organism>
<keyword evidence="3" id="KW-1185">Reference proteome</keyword>
<reference evidence="2 3" key="1">
    <citation type="journal article" date="2021" name="Nat. Plants">
        <title>The Taxus genome provides insights into paclitaxel biosynthesis.</title>
        <authorList>
            <person name="Xiong X."/>
            <person name="Gou J."/>
            <person name="Liao Q."/>
            <person name="Li Y."/>
            <person name="Zhou Q."/>
            <person name="Bi G."/>
            <person name="Li C."/>
            <person name="Du R."/>
            <person name="Wang X."/>
            <person name="Sun T."/>
            <person name="Guo L."/>
            <person name="Liang H."/>
            <person name="Lu P."/>
            <person name="Wu Y."/>
            <person name="Zhang Z."/>
            <person name="Ro D.K."/>
            <person name="Shang Y."/>
            <person name="Huang S."/>
            <person name="Yan J."/>
        </authorList>
    </citation>
    <scope>NUCLEOTIDE SEQUENCE [LARGE SCALE GENOMIC DNA]</scope>
    <source>
        <strain evidence="2">Ta-2019</strain>
    </source>
</reference>
<comment type="caution">
    <text evidence="2">The sequence shown here is derived from an EMBL/GenBank/DDBJ whole genome shotgun (WGS) entry which is preliminary data.</text>
</comment>
<proteinExistence type="predicted"/>
<dbReference type="Proteomes" id="UP000824469">
    <property type="component" value="Unassembled WGS sequence"/>
</dbReference>
<sequence>SEPENVREALSQPQWKEAMDTEYDSLMKNQTWELVDLPIGKKPIGCKWVFKTKYKVDRSIDKHKACLVAKGYAQKEGIDYEETFAPTVKIKTIRI</sequence>
<accession>A0AA38C224</accession>
<dbReference type="AlphaFoldDB" id="A0AA38C224"/>
<name>A0AA38C224_TAXCH</name>
<dbReference type="EMBL" id="JAHRHJ020001431">
    <property type="protein sequence ID" value="KAH9293226.1"/>
    <property type="molecule type" value="Genomic_DNA"/>
</dbReference>
<feature type="non-terminal residue" evidence="2">
    <location>
        <position position="1"/>
    </location>
</feature>
<evidence type="ECO:0000313" key="3">
    <source>
        <dbReference type="Proteomes" id="UP000824469"/>
    </source>
</evidence>
<evidence type="ECO:0000313" key="2">
    <source>
        <dbReference type="EMBL" id="KAH9293226.1"/>
    </source>
</evidence>
<gene>
    <name evidence="2" type="ORF">KI387_041571</name>
</gene>
<dbReference type="InterPro" id="IPR013103">
    <property type="entry name" value="RVT_2"/>
</dbReference>
<dbReference type="Pfam" id="PF07727">
    <property type="entry name" value="RVT_2"/>
    <property type="match status" value="1"/>
</dbReference>
<protein>
    <recommendedName>
        <fullName evidence="1">Reverse transcriptase Ty1/copia-type domain-containing protein</fullName>
    </recommendedName>
</protein>
<feature type="non-terminal residue" evidence="2">
    <location>
        <position position="95"/>
    </location>
</feature>
<dbReference type="OMA" id="NEWENAM"/>
<feature type="domain" description="Reverse transcriptase Ty1/copia-type" evidence="1">
    <location>
        <begin position="29"/>
        <end position="95"/>
    </location>
</feature>
<evidence type="ECO:0000259" key="1">
    <source>
        <dbReference type="Pfam" id="PF07727"/>
    </source>
</evidence>